<evidence type="ECO:0000256" key="1">
    <source>
        <dbReference type="SAM" id="Coils"/>
    </source>
</evidence>
<keyword evidence="3" id="KW-1185">Reference proteome</keyword>
<dbReference type="AlphaFoldDB" id="A0A392TAY0"/>
<sequence length="71" mass="8358">MNFPGKSGLKVPYLTVNKIGLESVEEEKKDELKIDNCESDLQMLKEKKMDLENVEKENKELKRVLDEMKMR</sequence>
<proteinExistence type="predicted"/>
<feature type="non-terminal residue" evidence="2">
    <location>
        <position position="71"/>
    </location>
</feature>
<name>A0A392TAY0_9FABA</name>
<dbReference type="EMBL" id="LXQA010531610">
    <property type="protein sequence ID" value="MCI57587.1"/>
    <property type="molecule type" value="Genomic_DNA"/>
</dbReference>
<evidence type="ECO:0000313" key="2">
    <source>
        <dbReference type="EMBL" id="MCI57587.1"/>
    </source>
</evidence>
<accession>A0A392TAY0</accession>
<keyword evidence="1" id="KW-0175">Coiled coil</keyword>
<feature type="coiled-coil region" evidence="1">
    <location>
        <begin position="27"/>
        <end position="71"/>
    </location>
</feature>
<dbReference type="Proteomes" id="UP000265520">
    <property type="component" value="Unassembled WGS sequence"/>
</dbReference>
<protein>
    <submittedName>
        <fullName evidence="2">Uncharacterized protein</fullName>
    </submittedName>
</protein>
<evidence type="ECO:0000313" key="3">
    <source>
        <dbReference type="Proteomes" id="UP000265520"/>
    </source>
</evidence>
<comment type="caution">
    <text evidence="2">The sequence shown here is derived from an EMBL/GenBank/DDBJ whole genome shotgun (WGS) entry which is preliminary data.</text>
</comment>
<reference evidence="2 3" key="1">
    <citation type="journal article" date="2018" name="Front. Plant Sci.">
        <title>Red Clover (Trifolium pratense) and Zigzag Clover (T. medium) - A Picture of Genomic Similarities and Differences.</title>
        <authorList>
            <person name="Dluhosova J."/>
            <person name="Istvanek J."/>
            <person name="Nedelnik J."/>
            <person name="Repkova J."/>
        </authorList>
    </citation>
    <scope>NUCLEOTIDE SEQUENCE [LARGE SCALE GENOMIC DNA]</scope>
    <source>
        <strain evidence="3">cv. 10/8</strain>
        <tissue evidence="2">Leaf</tissue>
    </source>
</reference>
<organism evidence="2 3">
    <name type="scientific">Trifolium medium</name>
    <dbReference type="NCBI Taxonomy" id="97028"/>
    <lineage>
        <taxon>Eukaryota</taxon>
        <taxon>Viridiplantae</taxon>
        <taxon>Streptophyta</taxon>
        <taxon>Embryophyta</taxon>
        <taxon>Tracheophyta</taxon>
        <taxon>Spermatophyta</taxon>
        <taxon>Magnoliopsida</taxon>
        <taxon>eudicotyledons</taxon>
        <taxon>Gunneridae</taxon>
        <taxon>Pentapetalae</taxon>
        <taxon>rosids</taxon>
        <taxon>fabids</taxon>
        <taxon>Fabales</taxon>
        <taxon>Fabaceae</taxon>
        <taxon>Papilionoideae</taxon>
        <taxon>50 kb inversion clade</taxon>
        <taxon>NPAAA clade</taxon>
        <taxon>Hologalegina</taxon>
        <taxon>IRL clade</taxon>
        <taxon>Trifolieae</taxon>
        <taxon>Trifolium</taxon>
    </lineage>
</organism>